<accession>A0A4Y2D7E2</accession>
<name>A0A4Y2D7E2_ARAVE</name>
<comment type="caution">
    <text evidence="1">The sequence shown here is derived from an EMBL/GenBank/DDBJ whole genome shotgun (WGS) entry which is preliminary data.</text>
</comment>
<proteinExistence type="predicted"/>
<dbReference type="GO" id="GO:0042800">
    <property type="term" value="F:histone H3K4 methyltransferase activity"/>
    <property type="evidence" value="ECO:0007669"/>
    <property type="project" value="TreeGrafter"/>
</dbReference>
<dbReference type="GO" id="GO:0044774">
    <property type="term" value="P:mitotic DNA integrity checkpoint signaling"/>
    <property type="evidence" value="ECO:0007669"/>
    <property type="project" value="TreeGrafter"/>
</dbReference>
<dbReference type="GO" id="GO:0003697">
    <property type="term" value="F:single-stranded DNA binding"/>
    <property type="evidence" value="ECO:0007669"/>
    <property type="project" value="TreeGrafter"/>
</dbReference>
<dbReference type="GO" id="GO:0000793">
    <property type="term" value="C:condensed chromosome"/>
    <property type="evidence" value="ECO:0007669"/>
    <property type="project" value="TreeGrafter"/>
</dbReference>
<dbReference type="GO" id="GO:0000014">
    <property type="term" value="F:single-stranded DNA endodeoxyribonuclease activity"/>
    <property type="evidence" value="ECO:0007669"/>
    <property type="project" value="TreeGrafter"/>
</dbReference>
<dbReference type="GO" id="GO:0006303">
    <property type="term" value="P:double-strand break repair via nonhomologous end joining"/>
    <property type="evidence" value="ECO:0007669"/>
    <property type="project" value="TreeGrafter"/>
</dbReference>
<dbReference type="GO" id="GO:0046975">
    <property type="term" value="F:histone H3K36 methyltransferase activity"/>
    <property type="evidence" value="ECO:0007669"/>
    <property type="project" value="TreeGrafter"/>
</dbReference>
<dbReference type="OrthoDB" id="6434373at2759"/>
<sequence length="141" mass="16723">MNTGDEKLSSTIMFSENSLGVIRVCHQHPPKTNIPFRKVMLCYWWDWKDIVYYELLPSNQTIYSVKYQLDNFEQNIYQKFPELANHKGMAFHQDNSRQHVFWLLGRSLWSLTRISYHTLPIVLTLHLRNAIPSAHCKNSLK</sequence>
<protein>
    <recommendedName>
        <fullName evidence="3">Mariner Mos1 transposase</fullName>
    </recommendedName>
</protein>
<dbReference type="GO" id="GO:0005634">
    <property type="term" value="C:nucleus"/>
    <property type="evidence" value="ECO:0007669"/>
    <property type="project" value="TreeGrafter"/>
</dbReference>
<dbReference type="InterPro" id="IPR001888">
    <property type="entry name" value="Transposase_1"/>
</dbReference>
<organism evidence="1 2">
    <name type="scientific">Araneus ventricosus</name>
    <name type="common">Orbweaver spider</name>
    <name type="synonym">Epeira ventricosa</name>
    <dbReference type="NCBI Taxonomy" id="182803"/>
    <lineage>
        <taxon>Eukaryota</taxon>
        <taxon>Metazoa</taxon>
        <taxon>Ecdysozoa</taxon>
        <taxon>Arthropoda</taxon>
        <taxon>Chelicerata</taxon>
        <taxon>Arachnida</taxon>
        <taxon>Araneae</taxon>
        <taxon>Araneomorphae</taxon>
        <taxon>Entelegynae</taxon>
        <taxon>Araneoidea</taxon>
        <taxon>Araneidae</taxon>
        <taxon>Araneus</taxon>
    </lineage>
</organism>
<dbReference type="EMBL" id="BGPR01000317">
    <property type="protein sequence ID" value="GBM12650.1"/>
    <property type="molecule type" value="Genomic_DNA"/>
</dbReference>
<dbReference type="InterPro" id="IPR052709">
    <property type="entry name" value="Transposase-MT_Hybrid"/>
</dbReference>
<gene>
    <name evidence="1" type="ORF">AVEN_46140_1</name>
</gene>
<dbReference type="PANTHER" id="PTHR46060:SF2">
    <property type="entry name" value="HISTONE-LYSINE N-METHYLTRANSFERASE SETMAR"/>
    <property type="match status" value="1"/>
</dbReference>
<evidence type="ECO:0008006" key="3">
    <source>
        <dbReference type="Google" id="ProtNLM"/>
    </source>
</evidence>
<dbReference type="Pfam" id="PF01359">
    <property type="entry name" value="Transposase_1"/>
    <property type="match status" value="1"/>
</dbReference>
<dbReference type="GO" id="GO:0003690">
    <property type="term" value="F:double-stranded DNA binding"/>
    <property type="evidence" value="ECO:0007669"/>
    <property type="project" value="TreeGrafter"/>
</dbReference>
<dbReference type="InterPro" id="IPR036397">
    <property type="entry name" value="RNaseH_sf"/>
</dbReference>
<dbReference type="GO" id="GO:0035861">
    <property type="term" value="C:site of double-strand break"/>
    <property type="evidence" value="ECO:0007669"/>
    <property type="project" value="TreeGrafter"/>
</dbReference>
<keyword evidence="2" id="KW-1185">Reference proteome</keyword>
<dbReference type="PANTHER" id="PTHR46060">
    <property type="entry name" value="MARINER MOS1 TRANSPOSASE-LIKE PROTEIN"/>
    <property type="match status" value="1"/>
</dbReference>
<dbReference type="Gene3D" id="3.30.420.10">
    <property type="entry name" value="Ribonuclease H-like superfamily/Ribonuclease H"/>
    <property type="match status" value="1"/>
</dbReference>
<evidence type="ECO:0000313" key="2">
    <source>
        <dbReference type="Proteomes" id="UP000499080"/>
    </source>
</evidence>
<dbReference type="GO" id="GO:0015074">
    <property type="term" value="P:DNA integration"/>
    <property type="evidence" value="ECO:0007669"/>
    <property type="project" value="TreeGrafter"/>
</dbReference>
<dbReference type="GO" id="GO:0044547">
    <property type="term" value="F:DNA topoisomerase binding"/>
    <property type="evidence" value="ECO:0007669"/>
    <property type="project" value="TreeGrafter"/>
</dbReference>
<dbReference type="GO" id="GO:0000729">
    <property type="term" value="P:DNA double-strand break processing"/>
    <property type="evidence" value="ECO:0007669"/>
    <property type="project" value="TreeGrafter"/>
</dbReference>
<evidence type="ECO:0000313" key="1">
    <source>
        <dbReference type="EMBL" id="GBM12650.1"/>
    </source>
</evidence>
<dbReference type="GO" id="GO:0031297">
    <property type="term" value="P:replication fork processing"/>
    <property type="evidence" value="ECO:0007669"/>
    <property type="project" value="TreeGrafter"/>
</dbReference>
<dbReference type="AlphaFoldDB" id="A0A4Y2D7E2"/>
<reference evidence="1 2" key="1">
    <citation type="journal article" date="2019" name="Sci. Rep.">
        <title>Orb-weaving spider Araneus ventricosus genome elucidates the spidroin gene catalogue.</title>
        <authorList>
            <person name="Kono N."/>
            <person name="Nakamura H."/>
            <person name="Ohtoshi R."/>
            <person name="Moran D.A.P."/>
            <person name="Shinohara A."/>
            <person name="Yoshida Y."/>
            <person name="Fujiwara M."/>
            <person name="Mori M."/>
            <person name="Tomita M."/>
            <person name="Arakawa K."/>
        </authorList>
    </citation>
    <scope>NUCLEOTIDE SEQUENCE [LARGE SCALE GENOMIC DNA]</scope>
</reference>
<dbReference type="Proteomes" id="UP000499080">
    <property type="component" value="Unassembled WGS sequence"/>
</dbReference>